<organism evidence="2 3">
    <name type="scientific">Paspalum notatum var. saurae</name>
    <dbReference type="NCBI Taxonomy" id="547442"/>
    <lineage>
        <taxon>Eukaryota</taxon>
        <taxon>Viridiplantae</taxon>
        <taxon>Streptophyta</taxon>
        <taxon>Embryophyta</taxon>
        <taxon>Tracheophyta</taxon>
        <taxon>Spermatophyta</taxon>
        <taxon>Magnoliopsida</taxon>
        <taxon>Liliopsida</taxon>
        <taxon>Poales</taxon>
        <taxon>Poaceae</taxon>
        <taxon>PACMAD clade</taxon>
        <taxon>Panicoideae</taxon>
        <taxon>Andropogonodae</taxon>
        <taxon>Paspaleae</taxon>
        <taxon>Paspalinae</taxon>
        <taxon>Paspalum</taxon>
    </lineage>
</organism>
<evidence type="ECO:0000313" key="2">
    <source>
        <dbReference type="EMBL" id="WVZ53746.1"/>
    </source>
</evidence>
<dbReference type="Proteomes" id="UP001341281">
    <property type="component" value="Chromosome 01"/>
</dbReference>
<dbReference type="AlphaFoldDB" id="A0AAQ3SHU6"/>
<evidence type="ECO:0000256" key="1">
    <source>
        <dbReference type="SAM" id="MobiDB-lite"/>
    </source>
</evidence>
<name>A0AAQ3SHU6_PASNO</name>
<feature type="region of interest" description="Disordered" evidence="1">
    <location>
        <begin position="82"/>
        <end position="251"/>
    </location>
</feature>
<feature type="compositionally biased region" description="Polar residues" evidence="1">
    <location>
        <begin position="140"/>
        <end position="162"/>
    </location>
</feature>
<feature type="compositionally biased region" description="Basic and acidic residues" evidence="1">
    <location>
        <begin position="338"/>
        <end position="348"/>
    </location>
</feature>
<feature type="compositionally biased region" description="Low complexity" evidence="1">
    <location>
        <begin position="93"/>
        <end position="107"/>
    </location>
</feature>
<dbReference type="EMBL" id="CP144745">
    <property type="protein sequence ID" value="WVZ53746.1"/>
    <property type="molecule type" value="Genomic_DNA"/>
</dbReference>
<keyword evidence="3" id="KW-1185">Reference proteome</keyword>
<evidence type="ECO:0000313" key="3">
    <source>
        <dbReference type="Proteomes" id="UP001341281"/>
    </source>
</evidence>
<gene>
    <name evidence="2" type="ORF">U9M48_004647</name>
</gene>
<proteinExistence type="predicted"/>
<sequence>MTARTAPATPWRSNAPASSSLGTWIPTFLASMTRALGPWSPKMGSMTSGRPCWSPSMSEFRPQCVKNPPTAACARMLVCGTHPVATSPRPPVRSSKPGGRTSSSSPPVALVGGFRSAQRKRVPASSSPSASSRTWSTVSGTSLPSATYTTDPRGCASSQRTAACSAFVPASRPPSGDGCRRPSGTTGLRRSGATSGKCSGSHSAQLRMAATAHFPSTKRKRSGRLGVPADGEDGGAREEHGARHPVLGGGGGDPVVEGVGEDPVGPGTVVGAGGGQERGEGRGEAVEGGEEERELVVGHGVGGLGAVGEPVDARERERHAVHARRGGGRRAMLPGVETKDTRWPRDASRSASSRYGSRWPNASHGKMMMRSGRGGEVVGSAAASMAKL</sequence>
<protein>
    <submittedName>
        <fullName evidence="2">Uncharacterized protein</fullName>
    </submittedName>
</protein>
<feature type="compositionally biased region" description="Low complexity" evidence="1">
    <location>
        <begin position="123"/>
        <end position="139"/>
    </location>
</feature>
<accession>A0AAQ3SHU6</accession>
<feature type="region of interest" description="Disordered" evidence="1">
    <location>
        <begin position="269"/>
        <end position="289"/>
    </location>
</feature>
<feature type="compositionally biased region" description="Low complexity" evidence="1">
    <location>
        <begin position="349"/>
        <end position="358"/>
    </location>
</feature>
<reference evidence="2 3" key="1">
    <citation type="submission" date="2024-02" db="EMBL/GenBank/DDBJ databases">
        <title>High-quality chromosome-scale genome assembly of Pensacola bahiagrass (Paspalum notatum Flugge var. saurae).</title>
        <authorList>
            <person name="Vega J.M."/>
            <person name="Podio M."/>
            <person name="Orjuela J."/>
            <person name="Siena L.A."/>
            <person name="Pessino S.C."/>
            <person name="Combes M.C."/>
            <person name="Mariac C."/>
            <person name="Albertini E."/>
            <person name="Pupilli F."/>
            <person name="Ortiz J.P.A."/>
            <person name="Leblanc O."/>
        </authorList>
    </citation>
    <scope>NUCLEOTIDE SEQUENCE [LARGE SCALE GENOMIC DNA]</scope>
    <source>
        <strain evidence="2">R1</strain>
        <tissue evidence="2">Leaf</tissue>
    </source>
</reference>
<feature type="compositionally biased region" description="Polar residues" evidence="1">
    <location>
        <begin position="183"/>
        <end position="204"/>
    </location>
</feature>
<feature type="region of interest" description="Disordered" evidence="1">
    <location>
        <begin position="338"/>
        <end position="388"/>
    </location>
</feature>